<organism evidence="2 3">
    <name type="scientific">Leptospira ryugenii</name>
    <dbReference type="NCBI Taxonomy" id="1917863"/>
    <lineage>
        <taxon>Bacteria</taxon>
        <taxon>Pseudomonadati</taxon>
        <taxon>Spirochaetota</taxon>
        <taxon>Spirochaetia</taxon>
        <taxon>Leptospirales</taxon>
        <taxon>Leptospiraceae</taxon>
        <taxon>Leptospira</taxon>
    </lineage>
</organism>
<protein>
    <recommendedName>
        <fullName evidence="4">Lipoprotein</fullName>
    </recommendedName>
</protein>
<proteinExistence type="predicted"/>
<dbReference type="Proteomes" id="UP000245133">
    <property type="component" value="Unassembled WGS sequence"/>
</dbReference>
<reference evidence="2 3" key="1">
    <citation type="submission" date="2018-02" db="EMBL/GenBank/DDBJ databases">
        <title>Novel Leptospira species isolated from soil and water in Japan.</title>
        <authorList>
            <person name="Nakao R."/>
            <person name="Masuzawa T."/>
        </authorList>
    </citation>
    <scope>NUCLEOTIDE SEQUENCE [LARGE SCALE GENOMIC DNA]</scope>
    <source>
        <strain evidence="2 3">YH101</strain>
    </source>
</reference>
<evidence type="ECO:0000256" key="1">
    <source>
        <dbReference type="SAM" id="SignalP"/>
    </source>
</evidence>
<gene>
    <name evidence="2" type="ORF">LPTSP4_36180</name>
</gene>
<accession>A0A2P2E5C8</accession>
<evidence type="ECO:0008006" key="4">
    <source>
        <dbReference type="Google" id="ProtNLM"/>
    </source>
</evidence>
<sequence>MVVKKFVLLFFLLTITSSIFSKDAKIKEISGNDLVCKQIRIIAGDNSPAVKLIESFTDNQEEGGFASALGAVIRCENATSICYAISSTMTCHKK</sequence>
<name>A0A2P2E5C8_9LEPT</name>
<evidence type="ECO:0000313" key="3">
    <source>
        <dbReference type="Proteomes" id="UP000245133"/>
    </source>
</evidence>
<evidence type="ECO:0000313" key="2">
    <source>
        <dbReference type="EMBL" id="GBF52080.1"/>
    </source>
</evidence>
<dbReference type="EMBL" id="BFBB01000010">
    <property type="protein sequence ID" value="GBF52080.1"/>
    <property type="molecule type" value="Genomic_DNA"/>
</dbReference>
<feature type="signal peptide" evidence="1">
    <location>
        <begin position="1"/>
        <end position="21"/>
    </location>
</feature>
<feature type="chain" id="PRO_5015166458" description="Lipoprotein" evidence="1">
    <location>
        <begin position="22"/>
        <end position="94"/>
    </location>
</feature>
<keyword evidence="3" id="KW-1185">Reference proteome</keyword>
<dbReference type="AlphaFoldDB" id="A0A2P2E5C8"/>
<keyword evidence="1" id="KW-0732">Signal</keyword>
<comment type="caution">
    <text evidence="2">The sequence shown here is derived from an EMBL/GenBank/DDBJ whole genome shotgun (WGS) entry which is preliminary data.</text>
</comment>